<evidence type="ECO:0000313" key="1">
    <source>
        <dbReference type="EMBL" id="KAI9384172.1"/>
    </source>
</evidence>
<organism evidence="1 2">
    <name type="scientific">Populus trichocarpa</name>
    <name type="common">Western balsam poplar</name>
    <name type="synonym">Populus balsamifera subsp. trichocarpa</name>
    <dbReference type="NCBI Taxonomy" id="3694"/>
    <lineage>
        <taxon>Eukaryota</taxon>
        <taxon>Viridiplantae</taxon>
        <taxon>Streptophyta</taxon>
        <taxon>Embryophyta</taxon>
        <taxon>Tracheophyta</taxon>
        <taxon>Spermatophyta</taxon>
        <taxon>Magnoliopsida</taxon>
        <taxon>eudicotyledons</taxon>
        <taxon>Gunneridae</taxon>
        <taxon>Pentapetalae</taxon>
        <taxon>rosids</taxon>
        <taxon>fabids</taxon>
        <taxon>Malpighiales</taxon>
        <taxon>Salicaceae</taxon>
        <taxon>Saliceae</taxon>
        <taxon>Populus</taxon>
    </lineage>
</organism>
<dbReference type="Proteomes" id="UP000006729">
    <property type="component" value="Chromosome 12"/>
</dbReference>
<keyword evidence="2" id="KW-1185">Reference proteome</keyword>
<gene>
    <name evidence="1" type="ORF">POPTR_012G019350v4</name>
</gene>
<dbReference type="EMBL" id="CM009301">
    <property type="protein sequence ID" value="KAI9384172.1"/>
    <property type="molecule type" value="Genomic_DNA"/>
</dbReference>
<reference evidence="1 2" key="1">
    <citation type="journal article" date="2006" name="Science">
        <title>The genome of black cottonwood, Populus trichocarpa (Torr. &amp; Gray).</title>
        <authorList>
            <person name="Tuskan G.A."/>
            <person name="Difazio S."/>
            <person name="Jansson S."/>
            <person name="Bohlmann J."/>
            <person name="Grigoriev I."/>
            <person name="Hellsten U."/>
            <person name="Putnam N."/>
            <person name="Ralph S."/>
            <person name="Rombauts S."/>
            <person name="Salamov A."/>
            <person name="Schein J."/>
            <person name="Sterck L."/>
            <person name="Aerts A."/>
            <person name="Bhalerao R.R."/>
            <person name="Bhalerao R.P."/>
            <person name="Blaudez D."/>
            <person name="Boerjan W."/>
            <person name="Brun A."/>
            <person name="Brunner A."/>
            <person name="Busov V."/>
            <person name="Campbell M."/>
            <person name="Carlson J."/>
            <person name="Chalot M."/>
            <person name="Chapman J."/>
            <person name="Chen G.L."/>
            <person name="Cooper D."/>
            <person name="Coutinho P.M."/>
            <person name="Couturier J."/>
            <person name="Covert S."/>
            <person name="Cronk Q."/>
            <person name="Cunningham R."/>
            <person name="Davis J."/>
            <person name="Degroeve S."/>
            <person name="Dejardin A."/>
            <person name="Depamphilis C."/>
            <person name="Detter J."/>
            <person name="Dirks B."/>
            <person name="Dubchak I."/>
            <person name="Duplessis S."/>
            <person name="Ehlting J."/>
            <person name="Ellis B."/>
            <person name="Gendler K."/>
            <person name="Goodstein D."/>
            <person name="Gribskov M."/>
            <person name="Grimwood J."/>
            <person name="Groover A."/>
            <person name="Gunter L."/>
            <person name="Hamberger B."/>
            <person name="Heinze B."/>
            <person name="Helariutta Y."/>
            <person name="Henrissat B."/>
            <person name="Holligan D."/>
            <person name="Holt R."/>
            <person name="Huang W."/>
            <person name="Islam-Faridi N."/>
            <person name="Jones S."/>
            <person name="Jones-Rhoades M."/>
            <person name="Jorgensen R."/>
            <person name="Joshi C."/>
            <person name="Kangasjarvi J."/>
            <person name="Karlsson J."/>
            <person name="Kelleher C."/>
            <person name="Kirkpatrick R."/>
            <person name="Kirst M."/>
            <person name="Kohler A."/>
            <person name="Kalluri U."/>
            <person name="Larimer F."/>
            <person name="Leebens-Mack J."/>
            <person name="Leple J.C."/>
            <person name="Locascio P."/>
            <person name="Lou Y."/>
            <person name="Lucas S."/>
            <person name="Martin F."/>
            <person name="Montanini B."/>
            <person name="Napoli C."/>
            <person name="Nelson D.R."/>
            <person name="Nelson C."/>
            <person name="Nieminen K."/>
            <person name="Nilsson O."/>
            <person name="Pereda V."/>
            <person name="Peter G."/>
            <person name="Philippe R."/>
            <person name="Pilate G."/>
            <person name="Poliakov A."/>
            <person name="Razumovskaya J."/>
            <person name="Richardson P."/>
            <person name="Rinaldi C."/>
            <person name="Ritland K."/>
            <person name="Rouze P."/>
            <person name="Ryaboy D."/>
            <person name="Schmutz J."/>
            <person name="Schrader J."/>
            <person name="Segerman B."/>
            <person name="Shin H."/>
            <person name="Siddiqui A."/>
            <person name="Sterky F."/>
            <person name="Terry A."/>
            <person name="Tsai C.J."/>
            <person name="Uberbacher E."/>
            <person name="Unneberg P."/>
            <person name="Vahala J."/>
            <person name="Wall K."/>
            <person name="Wessler S."/>
            <person name="Yang G."/>
            <person name="Yin T."/>
            <person name="Douglas C."/>
            <person name="Marra M."/>
            <person name="Sandberg G."/>
            <person name="Van de Peer Y."/>
            <person name="Rokhsar D."/>
        </authorList>
    </citation>
    <scope>NUCLEOTIDE SEQUENCE [LARGE SCALE GENOMIC DNA]</scope>
    <source>
        <strain evidence="2">cv. Nisqually</strain>
    </source>
</reference>
<protein>
    <submittedName>
        <fullName evidence="1">Uncharacterized protein</fullName>
    </submittedName>
</protein>
<sequence length="92" mass="10535">MQQSGAFHVDLGRWSLLSFGPEVRRAYGSSRFFFISSILGGISGKLSYQTRANCWWDSKDKLVLLHSPTSLVEAFFNLLHSKGHIWEQFRQA</sequence>
<accession>A0ACC0S4R9</accession>
<evidence type="ECO:0000313" key="2">
    <source>
        <dbReference type="Proteomes" id="UP000006729"/>
    </source>
</evidence>
<proteinExistence type="predicted"/>
<name>A0ACC0S4R9_POPTR</name>
<comment type="caution">
    <text evidence="1">The sequence shown here is derived from an EMBL/GenBank/DDBJ whole genome shotgun (WGS) entry which is preliminary data.</text>
</comment>